<accession>A0AAN8WKN7</accession>
<reference evidence="1 2" key="1">
    <citation type="submission" date="2023-11" db="EMBL/GenBank/DDBJ databases">
        <title>Halocaridina rubra genome assembly.</title>
        <authorList>
            <person name="Smith C."/>
        </authorList>
    </citation>
    <scope>NUCLEOTIDE SEQUENCE [LARGE SCALE GENOMIC DNA]</scope>
    <source>
        <strain evidence="1">EP-1</strain>
        <tissue evidence="1">Whole</tissue>
    </source>
</reference>
<name>A0AAN8WKN7_HALRR</name>
<dbReference type="Proteomes" id="UP001381693">
    <property type="component" value="Unassembled WGS sequence"/>
</dbReference>
<sequence length="94" mass="10172">ISAFGAGICLFVYQSSAQTNISRSVCGCLSQQGFDEAKKRAVMNELLSRFFELSSTSKGCQARNFEGNNKAIEYSQIQPLGSNAAQLRTGPMPD</sequence>
<proteinExistence type="predicted"/>
<gene>
    <name evidence="1" type="ORF">SK128_021821</name>
</gene>
<protein>
    <submittedName>
        <fullName evidence="1">Uncharacterized protein</fullName>
    </submittedName>
</protein>
<organism evidence="1 2">
    <name type="scientific">Halocaridina rubra</name>
    <name type="common">Hawaiian red shrimp</name>
    <dbReference type="NCBI Taxonomy" id="373956"/>
    <lineage>
        <taxon>Eukaryota</taxon>
        <taxon>Metazoa</taxon>
        <taxon>Ecdysozoa</taxon>
        <taxon>Arthropoda</taxon>
        <taxon>Crustacea</taxon>
        <taxon>Multicrustacea</taxon>
        <taxon>Malacostraca</taxon>
        <taxon>Eumalacostraca</taxon>
        <taxon>Eucarida</taxon>
        <taxon>Decapoda</taxon>
        <taxon>Pleocyemata</taxon>
        <taxon>Caridea</taxon>
        <taxon>Atyoidea</taxon>
        <taxon>Atyidae</taxon>
        <taxon>Halocaridina</taxon>
    </lineage>
</organism>
<evidence type="ECO:0000313" key="2">
    <source>
        <dbReference type="Proteomes" id="UP001381693"/>
    </source>
</evidence>
<dbReference type="AlphaFoldDB" id="A0AAN8WKN7"/>
<keyword evidence="2" id="KW-1185">Reference proteome</keyword>
<comment type="caution">
    <text evidence="1">The sequence shown here is derived from an EMBL/GenBank/DDBJ whole genome shotgun (WGS) entry which is preliminary data.</text>
</comment>
<feature type="non-terminal residue" evidence="1">
    <location>
        <position position="1"/>
    </location>
</feature>
<dbReference type="EMBL" id="JAXCGZ010022220">
    <property type="protein sequence ID" value="KAK7035437.1"/>
    <property type="molecule type" value="Genomic_DNA"/>
</dbReference>
<evidence type="ECO:0000313" key="1">
    <source>
        <dbReference type="EMBL" id="KAK7035437.1"/>
    </source>
</evidence>